<gene>
    <name evidence="6" type="ORF">BS50DRAFT_567364</name>
</gene>
<keyword evidence="2 6" id="KW-0808">Transferase</keyword>
<accession>A0A2T2PA45</accession>
<dbReference type="GO" id="GO:0032259">
    <property type="term" value="P:methylation"/>
    <property type="evidence" value="ECO:0007669"/>
    <property type="project" value="UniProtKB-KW"/>
</dbReference>
<dbReference type="PROSITE" id="PS51683">
    <property type="entry name" value="SAM_OMT_II"/>
    <property type="match status" value="1"/>
</dbReference>
<dbReference type="PANTHER" id="PTHR43712">
    <property type="entry name" value="PUTATIVE (AFU_ORTHOLOGUE AFUA_4G14580)-RELATED"/>
    <property type="match status" value="1"/>
</dbReference>
<name>A0A2T2PA45_CORCC</name>
<evidence type="ECO:0000313" key="6">
    <source>
        <dbReference type="EMBL" id="PSN74542.1"/>
    </source>
</evidence>
<dbReference type="Proteomes" id="UP000240883">
    <property type="component" value="Unassembled WGS sequence"/>
</dbReference>
<proteinExistence type="predicted"/>
<dbReference type="OrthoDB" id="3340390at2759"/>
<dbReference type="InterPro" id="IPR036388">
    <property type="entry name" value="WH-like_DNA-bd_sf"/>
</dbReference>
<dbReference type="InterPro" id="IPR016461">
    <property type="entry name" value="COMT-like"/>
</dbReference>
<dbReference type="Pfam" id="PF00891">
    <property type="entry name" value="Methyltransf_2"/>
    <property type="match status" value="1"/>
</dbReference>
<evidence type="ECO:0000256" key="4">
    <source>
        <dbReference type="PIRSR" id="PIRSR005739-1"/>
    </source>
</evidence>
<dbReference type="Gene3D" id="3.40.50.150">
    <property type="entry name" value="Vaccinia Virus protein VP39"/>
    <property type="match status" value="1"/>
</dbReference>
<evidence type="ECO:0000259" key="5">
    <source>
        <dbReference type="Pfam" id="PF00891"/>
    </source>
</evidence>
<dbReference type="GO" id="GO:0008171">
    <property type="term" value="F:O-methyltransferase activity"/>
    <property type="evidence" value="ECO:0007669"/>
    <property type="project" value="InterPro"/>
</dbReference>
<dbReference type="InterPro" id="IPR029063">
    <property type="entry name" value="SAM-dependent_MTases_sf"/>
</dbReference>
<dbReference type="STRING" id="1448308.A0A2T2PA45"/>
<dbReference type="EMBL" id="KZ678128">
    <property type="protein sequence ID" value="PSN74542.1"/>
    <property type="molecule type" value="Genomic_DNA"/>
</dbReference>
<dbReference type="AlphaFoldDB" id="A0A2T2PA45"/>
<dbReference type="InterPro" id="IPR001077">
    <property type="entry name" value="COMT_C"/>
</dbReference>
<feature type="domain" description="O-methyltransferase C-terminal" evidence="5">
    <location>
        <begin position="185"/>
        <end position="331"/>
    </location>
</feature>
<feature type="active site" description="Proton acceptor" evidence="4">
    <location>
        <position position="260"/>
    </location>
</feature>
<reference evidence="6 7" key="1">
    <citation type="journal article" date="2018" name="Front. Microbiol.">
        <title>Genome-Wide Analysis of Corynespora cassiicola Leaf Fall Disease Putative Effectors.</title>
        <authorList>
            <person name="Lopez D."/>
            <person name="Ribeiro S."/>
            <person name="Label P."/>
            <person name="Fumanal B."/>
            <person name="Venisse J.S."/>
            <person name="Kohler A."/>
            <person name="de Oliveira R.R."/>
            <person name="Labutti K."/>
            <person name="Lipzen A."/>
            <person name="Lail K."/>
            <person name="Bauer D."/>
            <person name="Ohm R.A."/>
            <person name="Barry K.W."/>
            <person name="Spatafora J."/>
            <person name="Grigoriev I.V."/>
            <person name="Martin F.M."/>
            <person name="Pujade-Renaud V."/>
        </authorList>
    </citation>
    <scope>NUCLEOTIDE SEQUENCE [LARGE SCALE GENOMIC DNA]</scope>
    <source>
        <strain evidence="6 7">Philippines</strain>
    </source>
</reference>
<dbReference type="Gene3D" id="1.10.10.10">
    <property type="entry name" value="Winged helix-like DNA-binding domain superfamily/Winged helix DNA-binding domain"/>
    <property type="match status" value="1"/>
</dbReference>
<evidence type="ECO:0000256" key="2">
    <source>
        <dbReference type="ARBA" id="ARBA00022679"/>
    </source>
</evidence>
<keyword evidence="1 6" id="KW-0489">Methyltransferase</keyword>
<evidence type="ECO:0000313" key="7">
    <source>
        <dbReference type="Proteomes" id="UP000240883"/>
    </source>
</evidence>
<dbReference type="SUPFAM" id="SSF46785">
    <property type="entry name" value="Winged helix' DNA-binding domain"/>
    <property type="match status" value="1"/>
</dbReference>
<keyword evidence="7" id="KW-1185">Reference proteome</keyword>
<evidence type="ECO:0000256" key="1">
    <source>
        <dbReference type="ARBA" id="ARBA00022603"/>
    </source>
</evidence>
<organism evidence="6 7">
    <name type="scientific">Corynespora cassiicola Philippines</name>
    <dbReference type="NCBI Taxonomy" id="1448308"/>
    <lineage>
        <taxon>Eukaryota</taxon>
        <taxon>Fungi</taxon>
        <taxon>Dikarya</taxon>
        <taxon>Ascomycota</taxon>
        <taxon>Pezizomycotina</taxon>
        <taxon>Dothideomycetes</taxon>
        <taxon>Pleosporomycetidae</taxon>
        <taxon>Pleosporales</taxon>
        <taxon>Corynesporascaceae</taxon>
        <taxon>Corynespora</taxon>
    </lineage>
</organism>
<evidence type="ECO:0000256" key="3">
    <source>
        <dbReference type="ARBA" id="ARBA00022691"/>
    </source>
</evidence>
<dbReference type="InterPro" id="IPR036390">
    <property type="entry name" value="WH_DNA-bd_sf"/>
</dbReference>
<sequence>MDVIGRMNWFEPTRWMVTRVGLDIDLFGALVADNNSPKSSKQLAQKTGCDPVLISRFLKHLNAAGFVKETGPNEYIGNDITAALATRIPSGTTKNCYDCMNLVHGRLPEFFRKTNYKSPTNHDASPFKYGFNTDLTYWEWISLPENEQSLEDFKAHMESKTLGKKWFQSADMNVEELLGKPSDPSATLMIDIGGSFGHDIIDFHKAFPDLPGKLVLQELPATIKNLPSDFPKDIEAQAYDFFTPQPIKHAKAYFLHMILHDWPDDKVRQILGSLTPAMKKGHSKILLNEIVIPDQGADWFATSVDMIMLACHAAKERTESDWRAVLKDAGLQITKIWDCEGNVEKIIEVELA</sequence>
<protein>
    <submittedName>
        <fullName evidence="6">S-adenosyl-L-methionine-dependent methyltransferase</fullName>
    </submittedName>
</protein>
<dbReference type="SUPFAM" id="SSF53335">
    <property type="entry name" value="S-adenosyl-L-methionine-dependent methyltransferases"/>
    <property type="match status" value="1"/>
</dbReference>
<dbReference type="PANTHER" id="PTHR43712:SF1">
    <property type="entry name" value="HYPOTHETICAL O-METHYLTRANSFERASE (EUROFUNG)-RELATED"/>
    <property type="match status" value="1"/>
</dbReference>
<keyword evidence="3" id="KW-0949">S-adenosyl-L-methionine</keyword>